<dbReference type="GO" id="GO:0046872">
    <property type="term" value="F:metal ion binding"/>
    <property type="evidence" value="ECO:0007669"/>
    <property type="project" value="UniProtKB-KW"/>
</dbReference>
<organism evidence="4 5">
    <name type="scientific">Lucifera butyrica</name>
    <dbReference type="NCBI Taxonomy" id="1351585"/>
    <lineage>
        <taxon>Bacteria</taxon>
        <taxon>Bacillati</taxon>
        <taxon>Bacillota</taxon>
        <taxon>Negativicutes</taxon>
        <taxon>Veillonellales</taxon>
        <taxon>Veillonellaceae</taxon>
        <taxon>Lucifera</taxon>
    </lineage>
</organism>
<protein>
    <recommendedName>
        <fullName evidence="3">Fumarylacetoacetase-like C-terminal domain-containing protein</fullName>
    </recommendedName>
</protein>
<feature type="domain" description="Fumarylacetoacetase-like C-terminal" evidence="3">
    <location>
        <begin position="93"/>
        <end position="304"/>
    </location>
</feature>
<dbReference type="OrthoDB" id="9805307at2"/>
<dbReference type="FunFam" id="3.90.850.10:FF:000002">
    <property type="entry name" value="2-hydroxyhepta-2,4-diene-1,7-dioate isomerase"/>
    <property type="match status" value="1"/>
</dbReference>
<accession>A0A498RAX0</accession>
<dbReference type="InterPro" id="IPR036663">
    <property type="entry name" value="Fumarylacetoacetase_C_sf"/>
</dbReference>
<name>A0A498RAX0_9FIRM</name>
<evidence type="ECO:0000256" key="1">
    <source>
        <dbReference type="ARBA" id="ARBA00010211"/>
    </source>
</evidence>
<dbReference type="AlphaFoldDB" id="A0A498RAX0"/>
<proteinExistence type="inferred from homology"/>
<evidence type="ECO:0000313" key="5">
    <source>
        <dbReference type="Proteomes" id="UP000277811"/>
    </source>
</evidence>
<gene>
    <name evidence="4" type="ORF">LUCI_5184</name>
</gene>
<evidence type="ECO:0000259" key="3">
    <source>
        <dbReference type="Pfam" id="PF01557"/>
    </source>
</evidence>
<dbReference type="EMBL" id="UPPP01000134">
    <property type="protein sequence ID" value="VBB09886.1"/>
    <property type="molecule type" value="Genomic_DNA"/>
</dbReference>
<dbReference type="Pfam" id="PF01557">
    <property type="entry name" value="FAA_hydrolase"/>
    <property type="match status" value="1"/>
</dbReference>
<dbReference type="GO" id="GO:0016853">
    <property type="term" value="F:isomerase activity"/>
    <property type="evidence" value="ECO:0007669"/>
    <property type="project" value="UniProtKB-ARBA"/>
</dbReference>
<evidence type="ECO:0000256" key="2">
    <source>
        <dbReference type="ARBA" id="ARBA00022723"/>
    </source>
</evidence>
<keyword evidence="2" id="KW-0479">Metal-binding</keyword>
<reference evidence="4 5" key="1">
    <citation type="submission" date="2018-06" db="EMBL/GenBank/DDBJ databases">
        <authorList>
            <person name="Strepis N."/>
        </authorList>
    </citation>
    <scope>NUCLEOTIDE SEQUENCE [LARGE SCALE GENOMIC DNA]</scope>
    <source>
        <strain evidence="4">LUCI</strain>
    </source>
</reference>
<dbReference type="PANTHER" id="PTHR42796">
    <property type="entry name" value="FUMARYLACETOACETATE HYDROLASE DOMAIN-CONTAINING PROTEIN 2A-RELATED"/>
    <property type="match status" value="1"/>
</dbReference>
<evidence type="ECO:0000313" key="4">
    <source>
        <dbReference type="EMBL" id="VBB09886.1"/>
    </source>
</evidence>
<comment type="similarity">
    <text evidence="1">Belongs to the FAH family.</text>
</comment>
<dbReference type="Gene3D" id="3.90.850.10">
    <property type="entry name" value="Fumarylacetoacetase-like, C-terminal domain"/>
    <property type="match status" value="1"/>
</dbReference>
<dbReference type="InterPro" id="IPR051121">
    <property type="entry name" value="FAH"/>
</dbReference>
<dbReference type="InterPro" id="IPR011234">
    <property type="entry name" value="Fumarylacetoacetase-like_C"/>
</dbReference>
<dbReference type="GO" id="GO:0019752">
    <property type="term" value="P:carboxylic acid metabolic process"/>
    <property type="evidence" value="ECO:0007669"/>
    <property type="project" value="UniProtKB-ARBA"/>
</dbReference>
<dbReference type="PANTHER" id="PTHR42796:SF4">
    <property type="entry name" value="FUMARYLACETOACETATE HYDROLASE DOMAIN-CONTAINING PROTEIN 2A"/>
    <property type="match status" value="1"/>
</dbReference>
<dbReference type="RefSeq" id="WP_122630730.1">
    <property type="nucleotide sequence ID" value="NZ_UPPP01000134.1"/>
</dbReference>
<dbReference type="SUPFAM" id="SSF56529">
    <property type="entry name" value="FAH"/>
    <property type="match status" value="1"/>
</dbReference>
<dbReference type="Proteomes" id="UP000277811">
    <property type="component" value="Unassembled WGS sequence"/>
</dbReference>
<sequence>MYLATYEYDNRQTIGLLAENQKHIIPLNAAEQYYLGQNTLPAAMLDLIRQGDAAFDTVRSIAGKFTARKQPSLLLPVDSVRLKAPIPRPAKNIFCVGKNYAEHAMEFDKTKDPAAAIPQYPVIFTKPPTTVTGPDDPVSSHSGVTGALDYEVELAVIIGKQGCSIAQENAMDHVFGFTILNDVTARDLQSRHLQWFLGKSLDTFAPMGPYLVHKSAVADPGCLDVCCKINGEIRQQANTRSFIFDIPTLISTISAGITLEPGDIISTGTPAGVGAGFIPPKFLQPGDLMECSISGLGTLRNKIV</sequence>
<keyword evidence="5" id="KW-1185">Reference proteome</keyword>